<dbReference type="InParanoid" id="A0A409YLD3"/>
<evidence type="ECO:0000256" key="1">
    <source>
        <dbReference type="SAM" id="MobiDB-lite"/>
    </source>
</evidence>
<organism evidence="2 3">
    <name type="scientific">Gymnopilus dilepis</name>
    <dbReference type="NCBI Taxonomy" id="231916"/>
    <lineage>
        <taxon>Eukaryota</taxon>
        <taxon>Fungi</taxon>
        <taxon>Dikarya</taxon>
        <taxon>Basidiomycota</taxon>
        <taxon>Agaricomycotina</taxon>
        <taxon>Agaricomycetes</taxon>
        <taxon>Agaricomycetidae</taxon>
        <taxon>Agaricales</taxon>
        <taxon>Agaricineae</taxon>
        <taxon>Hymenogastraceae</taxon>
        <taxon>Gymnopilus</taxon>
    </lineage>
</organism>
<feature type="compositionally biased region" description="Basic and acidic residues" evidence="1">
    <location>
        <begin position="117"/>
        <end position="128"/>
    </location>
</feature>
<evidence type="ECO:0000313" key="3">
    <source>
        <dbReference type="Proteomes" id="UP000284706"/>
    </source>
</evidence>
<feature type="compositionally biased region" description="Polar residues" evidence="1">
    <location>
        <begin position="147"/>
        <end position="158"/>
    </location>
</feature>
<comment type="caution">
    <text evidence="2">The sequence shown here is derived from an EMBL/GenBank/DDBJ whole genome shotgun (WGS) entry which is preliminary data.</text>
</comment>
<protein>
    <submittedName>
        <fullName evidence="2">Uncharacterized protein</fullName>
    </submittedName>
</protein>
<reference evidence="2 3" key="1">
    <citation type="journal article" date="2018" name="Evol. Lett.">
        <title>Horizontal gene cluster transfer increased hallucinogenic mushroom diversity.</title>
        <authorList>
            <person name="Reynolds H.T."/>
            <person name="Vijayakumar V."/>
            <person name="Gluck-Thaler E."/>
            <person name="Korotkin H.B."/>
            <person name="Matheny P.B."/>
            <person name="Slot J.C."/>
        </authorList>
    </citation>
    <scope>NUCLEOTIDE SEQUENCE [LARGE SCALE GENOMIC DNA]</scope>
    <source>
        <strain evidence="2 3">SRW20</strain>
    </source>
</reference>
<proteinExistence type="predicted"/>
<dbReference type="Proteomes" id="UP000284706">
    <property type="component" value="Unassembled WGS sequence"/>
</dbReference>
<accession>A0A409YLD3</accession>
<evidence type="ECO:0000313" key="2">
    <source>
        <dbReference type="EMBL" id="PPR03846.1"/>
    </source>
</evidence>
<sequence length="434" mass="47102">MPPLGEVPITSYFQVNPSSRKRKSQGSSALPNKKGKVSALQSSKKPLASLAPTSKPTQEGRYALDVPEPLTPTARQNENKSLGRRKTMSPPAPPTAGQSENKDTRLLKTRRHISRAKSGEDSDGESHQGSESLSLTAPSLPPHATPDSRSPSSRNDVSLTDETDATQAPGFSIPCSGATYDEFIPSSQSQFTLLPPNLLPVFTAVEGASRCRNATSTLFDFLETTDSQTVVMSSQTQLLGDFVHTSSAGLPPRTWEPNHTEVIPSSQSQEQELVFPSVELSEKSDHLKVPVRGNKNVHLKTTSVYLTPAVSAKSLFDEIFEAVDPAEKPLLSPKQDEELSLTESDSEAERLGLRSEEQFRHLPSAAPEVAEHPAHSASGVRRPVSSLDRDSRDGESLPAEFSQEDSLPPVIKDFQAMFGDPENSFPPDFPMSLR</sequence>
<keyword evidence="3" id="KW-1185">Reference proteome</keyword>
<dbReference type="AlphaFoldDB" id="A0A409YLD3"/>
<feature type="region of interest" description="Disordered" evidence="1">
    <location>
        <begin position="1"/>
        <end position="173"/>
    </location>
</feature>
<feature type="region of interest" description="Disordered" evidence="1">
    <location>
        <begin position="329"/>
        <end position="434"/>
    </location>
</feature>
<feature type="compositionally biased region" description="Basic and acidic residues" evidence="1">
    <location>
        <begin position="347"/>
        <end position="360"/>
    </location>
</feature>
<name>A0A409YLD3_9AGAR</name>
<dbReference type="OrthoDB" id="3059337at2759"/>
<dbReference type="EMBL" id="NHYE01000695">
    <property type="protein sequence ID" value="PPR03846.1"/>
    <property type="molecule type" value="Genomic_DNA"/>
</dbReference>
<gene>
    <name evidence="2" type="ORF">CVT26_000844</name>
</gene>